<name>A0A8J6MAI5_9FIRM</name>
<gene>
    <name evidence="1 4" type="primary">sfsA</name>
    <name evidence="4" type="ORF">H8S57_09165</name>
</gene>
<evidence type="ECO:0000259" key="2">
    <source>
        <dbReference type="Pfam" id="PF03749"/>
    </source>
</evidence>
<dbReference type="Pfam" id="PF17746">
    <property type="entry name" value="SfsA_N"/>
    <property type="match status" value="1"/>
</dbReference>
<dbReference type="InterPro" id="IPR041465">
    <property type="entry name" value="SfsA_N"/>
</dbReference>
<dbReference type="NCBIfam" id="TIGR00230">
    <property type="entry name" value="sfsA"/>
    <property type="match status" value="1"/>
</dbReference>
<accession>A0A8J6MAI5</accession>
<feature type="domain" description="Sugar fermentation stimulation protein C-terminal" evidence="2">
    <location>
        <begin position="80"/>
        <end position="214"/>
    </location>
</feature>
<dbReference type="InterPro" id="IPR005224">
    <property type="entry name" value="SfsA"/>
</dbReference>
<evidence type="ECO:0000256" key="1">
    <source>
        <dbReference type="HAMAP-Rule" id="MF_00095"/>
    </source>
</evidence>
<dbReference type="Pfam" id="PF03749">
    <property type="entry name" value="SfsA"/>
    <property type="match status" value="1"/>
</dbReference>
<dbReference type="PANTHER" id="PTHR30545">
    <property type="entry name" value="SUGAR FERMENTATION STIMULATION PROTEIN A"/>
    <property type="match status" value="1"/>
</dbReference>
<keyword evidence="5" id="KW-1185">Reference proteome</keyword>
<proteinExistence type="inferred from homology"/>
<protein>
    <recommendedName>
        <fullName evidence="1">Sugar fermentation stimulation protein homolog</fullName>
    </recommendedName>
</protein>
<dbReference type="CDD" id="cd22359">
    <property type="entry name" value="SfsA-like_bacterial"/>
    <property type="match status" value="1"/>
</dbReference>
<organism evidence="4 5">
    <name type="scientific">Lawsonibacter hominis</name>
    <dbReference type="NCBI Taxonomy" id="2763053"/>
    <lineage>
        <taxon>Bacteria</taxon>
        <taxon>Bacillati</taxon>
        <taxon>Bacillota</taxon>
        <taxon>Clostridia</taxon>
        <taxon>Eubacteriales</taxon>
        <taxon>Oscillospiraceae</taxon>
        <taxon>Lawsonibacter</taxon>
    </lineage>
</organism>
<dbReference type="AlphaFoldDB" id="A0A8J6MAI5"/>
<dbReference type="Proteomes" id="UP000661435">
    <property type="component" value="Unassembled WGS sequence"/>
</dbReference>
<dbReference type="HAMAP" id="MF_00095">
    <property type="entry name" value="SfsA"/>
    <property type="match status" value="1"/>
</dbReference>
<reference evidence="4" key="1">
    <citation type="submission" date="2020-08" db="EMBL/GenBank/DDBJ databases">
        <title>Genome public.</title>
        <authorList>
            <person name="Liu C."/>
            <person name="Sun Q."/>
        </authorList>
    </citation>
    <scope>NUCLEOTIDE SEQUENCE</scope>
    <source>
        <strain evidence="4">NSJ-51</strain>
    </source>
</reference>
<evidence type="ECO:0000313" key="5">
    <source>
        <dbReference type="Proteomes" id="UP000661435"/>
    </source>
</evidence>
<comment type="caution">
    <text evidence="4">The sequence shown here is derived from an EMBL/GenBank/DDBJ whole genome shotgun (WGS) entry which is preliminary data.</text>
</comment>
<dbReference type="EMBL" id="JACOPP010000010">
    <property type="protein sequence ID" value="MBC5733894.1"/>
    <property type="molecule type" value="Genomic_DNA"/>
</dbReference>
<dbReference type="GO" id="GO:0003677">
    <property type="term" value="F:DNA binding"/>
    <property type="evidence" value="ECO:0007669"/>
    <property type="project" value="InterPro"/>
</dbReference>
<dbReference type="InterPro" id="IPR040452">
    <property type="entry name" value="SfsA_C"/>
</dbReference>
<dbReference type="Gene3D" id="3.40.1350.60">
    <property type="match status" value="1"/>
</dbReference>
<comment type="similarity">
    <text evidence="1">Belongs to the SfsA family.</text>
</comment>
<sequence>MHYEGILPGVFLDRPNRFIAHVALDGAPVVCHVKNTGRCRELLVPGAAVYLQECGSPARKTRYDLIAVEKGRLLVNMDAQAPNQVFREWAEQGGFTPGLTLLRPETRWGASRFDFYFEAGTRRGFIEVKGVTLEQEGHARFPDAPTERGVKHLEELTACMAEGYEAYVCFVIQMTGMKDFAPNDATHPAFGEALRRAAAAGVGVLARECRVTPDTLTVAGAVPVLL</sequence>
<dbReference type="Gene3D" id="2.40.50.580">
    <property type="match status" value="1"/>
</dbReference>
<dbReference type="RefSeq" id="WP_186907779.1">
    <property type="nucleotide sequence ID" value="NZ_JACOPP010000010.1"/>
</dbReference>
<feature type="domain" description="SfsA N-terminal OB" evidence="3">
    <location>
        <begin position="12"/>
        <end position="76"/>
    </location>
</feature>
<dbReference type="PANTHER" id="PTHR30545:SF2">
    <property type="entry name" value="SUGAR FERMENTATION STIMULATION PROTEIN A"/>
    <property type="match status" value="1"/>
</dbReference>
<evidence type="ECO:0000313" key="4">
    <source>
        <dbReference type="EMBL" id="MBC5733894.1"/>
    </source>
</evidence>
<evidence type="ECO:0000259" key="3">
    <source>
        <dbReference type="Pfam" id="PF17746"/>
    </source>
</evidence>